<dbReference type="Proteomes" id="UP000001070">
    <property type="component" value="Unassembled WGS sequence"/>
</dbReference>
<dbReference type="PANTHER" id="PTHR19143">
    <property type="entry name" value="FIBRINOGEN/TENASCIN/ANGIOPOEITIN"/>
    <property type="match status" value="1"/>
</dbReference>
<proteinExistence type="predicted"/>
<keyword evidence="3" id="KW-1185">Reference proteome</keyword>
<reference evidence="2 3" key="1">
    <citation type="journal article" date="2007" name="Nature">
        <title>Evolution of genes and genomes on the Drosophila phylogeny.</title>
        <authorList>
            <consortium name="Drosophila 12 Genomes Consortium"/>
            <person name="Clark A.G."/>
            <person name="Eisen M.B."/>
            <person name="Smith D.R."/>
            <person name="Bergman C.M."/>
            <person name="Oliver B."/>
            <person name="Markow T.A."/>
            <person name="Kaufman T.C."/>
            <person name="Kellis M."/>
            <person name="Gelbart W."/>
            <person name="Iyer V.N."/>
            <person name="Pollard D.A."/>
            <person name="Sackton T.B."/>
            <person name="Larracuente A.M."/>
            <person name="Singh N.D."/>
            <person name="Abad J.P."/>
            <person name="Abt D.N."/>
            <person name="Adryan B."/>
            <person name="Aguade M."/>
            <person name="Akashi H."/>
            <person name="Anderson W.W."/>
            <person name="Aquadro C.F."/>
            <person name="Ardell D.H."/>
            <person name="Arguello R."/>
            <person name="Artieri C.G."/>
            <person name="Barbash D.A."/>
            <person name="Barker D."/>
            <person name="Barsanti P."/>
            <person name="Batterham P."/>
            <person name="Batzoglou S."/>
            <person name="Begun D."/>
            <person name="Bhutkar A."/>
            <person name="Blanco E."/>
            <person name="Bosak S.A."/>
            <person name="Bradley R.K."/>
            <person name="Brand A.D."/>
            <person name="Brent M.R."/>
            <person name="Brooks A.N."/>
            <person name="Brown R.H."/>
            <person name="Butlin R.K."/>
            <person name="Caggese C."/>
            <person name="Calvi B.R."/>
            <person name="Bernardo de Carvalho A."/>
            <person name="Caspi A."/>
            <person name="Castrezana S."/>
            <person name="Celniker S.E."/>
            <person name="Chang J.L."/>
            <person name="Chapple C."/>
            <person name="Chatterji S."/>
            <person name="Chinwalla A."/>
            <person name="Civetta A."/>
            <person name="Clifton S.W."/>
            <person name="Comeron J.M."/>
            <person name="Costello J.C."/>
            <person name="Coyne J.A."/>
            <person name="Daub J."/>
            <person name="David R.G."/>
            <person name="Delcher A.L."/>
            <person name="Delehaunty K."/>
            <person name="Do C.B."/>
            <person name="Ebling H."/>
            <person name="Edwards K."/>
            <person name="Eickbush T."/>
            <person name="Evans J.D."/>
            <person name="Filipski A."/>
            <person name="Findeiss S."/>
            <person name="Freyhult E."/>
            <person name="Fulton L."/>
            <person name="Fulton R."/>
            <person name="Garcia A.C."/>
            <person name="Gardiner A."/>
            <person name="Garfield D.A."/>
            <person name="Garvin B.E."/>
            <person name="Gibson G."/>
            <person name="Gilbert D."/>
            <person name="Gnerre S."/>
            <person name="Godfrey J."/>
            <person name="Good R."/>
            <person name="Gotea V."/>
            <person name="Gravely B."/>
            <person name="Greenberg A.J."/>
            <person name="Griffiths-Jones S."/>
            <person name="Gross S."/>
            <person name="Guigo R."/>
            <person name="Gustafson E.A."/>
            <person name="Haerty W."/>
            <person name="Hahn M.W."/>
            <person name="Halligan D.L."/>
            <person name="Halpern A.L."/>
            <person name="Halter G.M."/>
            <person name="Han M.V."/>
            <person name="Heger A."/>
            <person name="Hillier L."/>
            <person name="Hinrichs A.S."/>
            <person name="Holmes I."/>
            <person name="Hoskins R.A."/>
            <person name="Hubisz M.J."/>
            <person name="Hultmark D."/>
            <person name="Huntley M.A."/>
            <person name="Jaffe D.B."/>
            <person name="Jagadeeshan S."/>
            <person name="Jeck W.R."/>
            <person name="Johnson J."/>
            <person name="Jones C.D."/>
            <person name="Jordan W.C."/>
            <person name="Karpen G.H."/>
            <person name="Kataoka E."/>
            <person name="Keightley P.D."/>
            <person name="Kheradpour P."/>
            <person name="Kirkness E.F."/>
            <person name="Koerich L.B."/>
            <person name="Kristiansen K."/>
            <person name="Kudrna D."/>
            <person name="Kulathinal R.J."/>
            <person name="Kumar S."/>
            <person name="Kwok R."/>
            <person name="Lander E."/>
            <person name="Langley C.H."/>
            <person name="Lapoint R."/>
            <person name="Lazzaro B.P."/>
            <person name="Lee S.J."/>
            <person name="Levesque L."/>
            <person name="Li R."/>
            <person name="Lin C.F."/>
            <person name="Lin M.F."/>
            <person name="Lindblad-Toh K."/>
            <person name="Llopart A."/>
            <person name="Long M."/>
            <person name="Low L."/>
            <person name="Lozovsky E."/>
            <person name="Lu J."/>
            <person name="Luo M."/>
            <person name="Machado C.A."/>
            <person name="Makalowski W."/>
            <person name="Marzo M."/>
            <person name="Matsuda M."/>
            <person name="Matzkin L."/>
            <person name="McAllister B."/>
            <person name="McBride C.S."/>
            <person name="McKernan B."/>
            <person name="McKernan K."/>
            <person name="Mendez-Lago M."/>
            <person name="Minx P."/>
            <person name="Mollenhauer M.U."/>
            <person name="Montooth K."/>
            <person name="Mount S.M."/>
            <person name="Mu X."/>
            <person name="Myers E."/>
            <person name="Negre B."/>
            <person name="Newfeld S."/>
            <person name="Nielsen R."/>
            <person name="Noor M.A."/>
            <person name="O'Grady P."/>
            <person name="Pachter L."/>
            <person name="Papaceit M."/>
            <person name="Parisi M.J."/>
            <person name="Parisi M."/>
            <person name="Parts L."/>
            <person name="Pedersen J.S."/>
            <person name="Pesole G."/>
            <person name="Phillippy A.M."/>
            <person name="Ponting C.P."/>
            <person name="Pop M."/>
            <person name="Porcelli D."/>
            <person name="Powell J.R."/>
            <person name="Prohaska S."/>
            <person name="Pruitt K."/>
            <person name="Puig M."/>
            <person name="Quesneville H."/>
            <person name="Ram K.R."/>
            <person name="Rand D."/>
            <person name="Rasmussen M.D."/>
            <person name="Reed L.K."/>
            <person name="Reenan R."/>
            <person name="Reily A."/>
            <person name="Remington K.A."/>
            <person name="Rieger T.T."/>
            <person name="Ritchie M.G."/>
            <person name="Robin C."/>
            <person name="Rogers Y.H."/>
            <person name="Rohde C."/>
            <person name="Rozas J."/>
            <person name="Rubenfield M.J."/>
            <person name="Ruiz A."/>
            <person name="Russo S."/>
            <person name="Salzberg S.L."/>
            <person name="Sanchez-Gracia A."/>
            <person name="Saranga D.J."/>
            <person name="Sato H."/>
            <person name="Schaeffer S.W."/>
            <person name="Schatz M.C."/>
            <person name="Schlenke T."/>
            <person name="Schwartz R."/>
            <person name="Segarra C."/>
            <person name="Singh R.S."/>
            <person name="Sirot L."/>
            <person name="Sirota M."/>
            <person name="Sisneros N.B."/>
            <person name="Smith C.D."/>
            <person name="Smith T.F."/>
            <person name="Spieth J."/>
            <person name="Stage D.E."/>
            <person name="Stark A."/>
            <person name="Stephan W."/>
            <person name="Strausberg R.L."/>
            <person name="Strempel S."/>
            <person name="Sturgill D."/>
            <person name="Sutton G."/>
            <person name="Sutton G.G."/>
            <person name="Tao W."/>
            <person name="Teichmann S."/>
            <person name="Tobari Y.N."/>
            <person name="Tomimura Y."/>
            <person name="Tsolas J.M."/>
            <person name="Valente V.L."/>
            <person name="Venter E."/>
            <person name="Venter J.C."/>
            <person name="Vicario S."/>
            <person name="Vieira F.G."/>
            <person name="Vilella A.J."/>
            <person name="Villasante A."/>
            <person name="Walenz B."/>
            <person name="Wang J."/>
            <person name="Wasserman M."/>
            <person name="Watts T."/>
            <person name="Wilson D."/>
            <person name="Wilson R.K."/>
            <person name="Wing R.A."/>
            <person name="Wolfner M.F."/>
            <person name="Wong A."/>
            <person name="Wong G.K."/>
            <person name="Wu C.I."/>
            <person name="Wu G."/>
            <person name="Yamamoto D."/>
            <person name="Yang H.P."/>
            <person name="Yang S.P."/>
            <person name="Yorke J.A."/>
            <person name="Yoshida K."/>
            <person name="Zdobnov E."/>
            <person name="Zhang P."/>
            <person name="Zhang Y."/>
            <person name="Zimin A.V."/>
            <person name="Baldwin J."/>
            <person name="Abdouelleil A."/>
            <person name="Abdulkadir J."/>
            <person name="Abebe A."/>
            <person name="Abera B."/>
            <person name="Abreu J."/>
            <person name="Acer S.C."/>
            <person name="Aftuck L."/>
            <person name="Alexander A."/>
            <person name="An P."/>
            <person name="Anderson E."/>
            <person name="Anderson S."/>
            <person name="Arachi H."/>
            <person name="Azer M."/>
            <person name="Bachantsang P."/>
            <person name="Barry A."/>
            <person name="Bayul T."/>
            <person name="Berlin A."/>
            <person name="Bessette D."/>
            <person name="Bloom T."/>
            <person name="Blye J."/>
            <person name="Boguslavskiy L."/>
            <person name="Bonnet C."/>
            <person name="Boukhgalter B."/>
            <person name="Bourzgui I."/>
            <person name="Brown A."/>
            <person name="Cahill P."/>
            <person name="Channer S."/>
            <person name="Cheshatsang Y."/>
            <person name="Chuda L."/>
            <person name="Citroen M."/>
            <person name="Collymore A."/>
            <person name="Cooke P."/>
            <person name="Costello M."/>
            <person name="D'Aco K."/>
            <person name="Daza R."/>
            <person name="De Haan G."/>
            <person name="DeGray S."/>
            <person name="DeMaso C."/>
            <person name="Dhargay N."/>
            <person name="Dooley K."/>
            <person name="Dooley E."/>
            <person name="Doricent M."/>
            <person name="Dorje P."/>
            <person name="Dorjee K."/>
            <person name="Dupes A."/>
            <person name="Elong R."/>
            <person name="Falk J."/>
            <person name="Farina A."/>
            <person name="Faro S."/>
            <person name="Ferguson D."/>
            <person name="Fisher S."/>
            <person name="Foley C.D."/>
            <person name="Franke A."/>
            <person name="Friedrich D."/>
            <person name="Gadbois L."/>
            <person name="Gearin G."/>
            <person name="Gearin C.R."/>
            <person name="Giannoukos G."/>
            <person name="Goode T."/>
            <person name="Graham J."/>
            <person name="Grandbois E."/>
            <person name="Grewal S."/>
            <person name="Gyaltsen K."/>
            <person name="Hafez N."/>
            <person name="Hagos B."/>
            <person name="Hall J."/>
            <person name="Henson C."/>
            <person name="Hollinger A."/>
            <person name="Honan T."/>
            <person name="Huard M.D."/>
            <person name="Hughes L."/>
            <person name="Hurhula B."/>
            <person name="Husby M.E."/>
            <person name="Kamat A."/>
            <person name="Kanga B."/>
            <person name="Kashin S."/>
            <person name="Khazanovich D."/>
            <person name="Kisner P."/>
            <person name="Lance K."/>
            <person name="Lara M."/>
            <person name="Lee W."/>
            <person name="Lennon N."/>
            <person name="Letendre F."/>
            <person name="LeVine R."/>
            <person name="Lipovsky A."/>
            <person name="Liu X."/>
            <person name="Liu J."/>
            <person name="Liu S."/>
            <person name="Lokyitsang T."/>
            <person name="Lokyitsang Y."/>
            <person name="Lubonja R."/>
            <person name="Lui A."/>
            <person name="MacDonald P."/>
            <person name="Magnisalis V."/>
            <person name="Maru K."/>
            <person name="Matthews C."/>
            <person name="McCusker W."/>
            <person name="McDonough S."/>
            <person name="Mehta T."/>
            <person name="Meldrim J."/>
            <person name="Meneus L."/>
            <person name="Mihai O."/>
            <person name="Mihalev A."/>
            <person name="Mihova T."/>
            <person name="Mittelman R."/>
            <person name="Mlenga V."/>
            <person name="Montmayeur A."/>
            <person name="Mulrain L."/>
            <person name="Navidi A."/>
            <person name="Naylor J."/>
            <person name="Negash T."/>
            <person name="Nguyen T."/>
            <person name="Nguyen N."/>
            <person name="Nicol R."/>
            <person name="Norbu C."/>
            <person name="Norbu N."/>
            <person name="Novod N."/>
            <person name="O'Neill B."/>
            <person name="Osman S."/>
            <person name="Markiewicz E."/>
            <person name="Oyono O.L."/>
            <person name="Patti C."/>
            <person name="Phunkhang P."/>
            <person name="Pierre F."/>
            <person name="Priest M."/>
            <person name="Raghuraman S."/>
            <person name="Rege F."/>
            <person name="Reyes R."/>
            <person name="Rise C."/>
            <person name="Rogov P."/>
            <person name="Ross K."/>
            <person name="Ryan E."/>
            <person name="Settipalli S."/>
            <person name="Shea T."/>
            <person name="Sherpa N."/>
            <person name="Shi L."/>
            <person name="Shih D."/>
            <person name="Sparrow T."/>
            <person name="Spaulding J."/>
            <person name="Stalker J."/>
            <person name="Stange-Thomann N."/>
            <person name="Stavropoulos S."/>
            <person name="Stone C."/>
            <person name="Strader C."/>
            <person name="Tesfaye S."/>
            <person name="Thomson T."/>
            <person name="Thoulutsang Y."/>
            <person name="Thoulutsang D."/>
            <person name="Topham K."/>
            <person name="Topping I."/>
            <person name="Tsamla T."/>
            <person name="Vassiliev H."/>
            <person name="Vo A."/>
            <person name="Wangchuk T."/>
            <person name="Wangdi T."/>
            <person name="Weiand M."/>
            <person name="Wilkinson J."/>
            <person name="Wilson A."/>
            <person name="Yadav S."/>
            <person name="Young G."/>
            <person name="Yu Q."/>
            <person name="Zembek L."/>
            <person name="Zhong D."/>
            <person name="Zimmer A."/>
            <person name="Zwirko Z."/>
            <person name="Jaffe D.B."/>
            <person name="Alvarez P."/>
            <person name="Brockman W."/>
            <person name="Butler J."/>
            <person name="Chin C."/>
            <person name="Gnerre S."/>
            <person name="Grabherr M."/>
            <person name="Kleber M."/>
            <person name="Mauceli E."/>
            <person name="MacCallum I."/>
        </authorList>
    </citation>
    <scope>NUCLEOTIDE SEQUENCE [LARGE SCALE GENOMIC DNA]</scope>
    <source>
        <strain evidence="3">Tucson 15287-2541.00</strain>
    </source>
</reference>
<accession>B4JWF0</accession>
<dbReference type="AlphaFoldDB" id="B4JWF0"/>
<organism evidence="3">
    <name type="scientific">Drosophila grimshawi</name>
    <name type="common">Hawaiian fruit fly</name>
    <name type="synonym">Idiomyia grimshawi</name>
    <dbReference type="NCBI Taxonomy" id="7222"/>
    <lineage>
        <taxon>Eukaryota</taxon>
        <taxon>Metazoa</taxon>
        <taxon>Ecdysozoa</taxon>
        <taxon>Arthropoda</taxon>
        <taxon>Hexapoda</taxon>
        <taxon>Insecta</taxon>
        <taxon>Pterygota</taxon>
        <taxon>Neoptera</taxon>
        <taxon>Endopterygota</taxon>
        <taxon>Diptera</taxon>
        <taxon>Brachycera</taxon>
        <taxon>Muscomorpha</taxon>
        <taxon>Ephydroidea</taxon>
        <taxon>Drosophilidae</taxon>
        <taxon>Drosophila</taxon>
        <taxon>Hawaiian Drosophila</taxon>
    </lineage>
</organism>
<dbReference type="SMART" id="SM00186">
    <property type="entry name" value="FBG"/>
    <property type="match status" value="1"/>
</dbReference>
<dbReference type="STRING" id="7222.B4JWF0"/>
<evidence type="ECO:0000313" key="2">
    <source>
        <dbReference type="EMBL" id="EDV98288.1"/>
    </source>
</evidence>
<dbReference type="PROSITE" id="PS51406">
    <property type="entry name" value="FIBRINOGEN_C_2"/>
    <property type="match status" value="1"/>
</dbReference>
<dbReference type="GO" id="GO:0005615">
    <property type="term" value="C:extracellular space"/>
    <property type="evidence" value="ECO:0007669"/>
    <property type="project" value="TreeGrafter"/>
</dbReference>
<evidence type="ECO:0000259" key="1">
    <source>
        <dbReference type="PROSITE" id="PS51406"/>
    </source>
</evidence>
<dbReference type="HOGENOM" id="CLU_2029069_0_0_1"/>
<evidence type="ECO:0000313" key="3">
    <source>
        <dbReference type="Proteomes" id="UP000001070"/>
    </source>
</evidence>
<dbReference type="InterPro" id="IPR036056">
    <property type="entry name" value="Fibrinogen-like_C"/>
</dbReference>
<dbReference type="EMBL" id="CH916375">
    <property type="protein sequence ID" value="EDV98288.1"/>
    <property type="molecule type" value="Genomic_DNA"/>
</dbReference>
<dbReference type="eggNOG" id="KOG2579">
    <property type="taxonomic scope" value="Eukaryota"/>
</dbReference>
<dbReference type="Gene3D" id="3.90.215.10">
    <property type="entry name" value="Gamma Fibrinogen, chain A, domain 1"/>
    <property type="match status" value="1"/>
</dbReference>
<dbReference type="PANTHER" id="PTHR19143:SF327">
    <property type="entry name" value="FI21813P1-RELATED"/>
    <property type="match status" value="1"/>
</dbReference>
<dbReference type="InterPro" id="IPR002181">
    <property type="entry name" value="Fibrinogen_a/b/g_C_dom"/>
</dbReference>
<gene>
    <name evidence="2" type="primary">Dgri\GH23026</name>
    <name evidence="2" type="ORF">Dgri_GH23026</name>
</gene>
<dbReference type="InterPro" id="IPR050373">
    <property type="entry name" value="Fibrinogen_C-term_domain"/>
</dbReference>
<dbReference type="InParanoid" id="B4JWF0"/>
<sequence>MLELQTLNIEYVTKLKAAQSGLKESDVFQPSSCLPFGSTTGIYRIKLSGMDTVYVPCDDDFYRNWSDYRLGALKGEFFLGLEKLHRLTARQRYELYVHLEDLEGNIRYAHYDTFSIGSEQTS</sequence>
<dbReference type="PhylomeDB" id="B4JWF0"/>
<dbReference type="Pfam" id="PF00147">
    <property type="entry name" value="Fibrinogen_C"/>
    <property type="match status" value="1"/>
</dbReference>
<name>B4JWF0_DROGR</name>
<feature type="domain" description="Fibrinogen C-terminal" evidence="1">
    <location>
        <begin position="60"/>
        <end position="122"/>
    </location>
</feature>
<dbReference type="InterPro" id="IPR014716">
    <property type="entry name" value="Fibrinogen_a/b/g_C_1"/>
</dbReference>
<protein>
    <submittedName>
        <fullName evidence="2">GH23026</fullName>
    </submittedName>
</protein>
<dbReference type="SUPFAM" id="SSF56496">
    <property type="entry name" value="Fibrinogen C-terminal domain-like"/>
    <property type="match status" value="1"/>
</dbReference>